<dbReference type="GO" id="GO:0033499">
    <property type="term" value="P:galactose catabolic process via UDP-galactose, Leloir pathway"/>
    <property type="evidence" value="ECO:0007669"/>
    <property type="project" value="TreeGrafter"/>
</dbReference>
<dbReference type="eggNOG" id="COG2017">
    <property type="taxonomic scope" value="Bacteria"/>
</dbReference>
<dbReference type="EMBL" id="LRQG01000021">
    <property type="protein sequence ID" value="KXA43015.1"/>
    <property type="molecule type" value="Genomic_DNA"/>
</dbReference>
<keyword evidence="4" id="KW-0732">Signal</keyword>
<keyword evidence="3" id="KW-0106">Calcium</keyword>
<dbReference type="PANTHER" id="PTHR10091:SF0">
    <property type="entry name" value="GALACTOSE MUTAROTASE"/>
    <property type="match status" value="1"/>
</dbReference>
<protein>
    <submittedName>
        <fullName evidence="5">Aldose 1-epimerase</fullName>
    </submittedName>
</protein>
<dbReference type="Pfam" id="PF01263">
    <property type="entry name" value="Aldose_epim"/>
    <property type="match status" value="1"/>
</dbReference>
<feature type="chain" id="PRO_5007458690" evidence="4">
    <location>
        <begin position="20"/>
        <end position="318"/>
    </location>
</feature>
<evidence type="ECO:0000256" key="1">
    <source>
        <dbReference type="ARBA" id="ARBA00001913"/>
    </source>
</evidence>
<dbReference type="STRING" id="28128.HMPREF3226_00550"/>
<comment type="caution">
    <text evidence="5">The sequence shown here is derived from an EMBL/GenBank/DDBJ whole genome shotgun (WGS) entry which is preliminary data.</text>
</comment>
<comment type="cofactor">
    <cofactor evidence="1">
        <name>Ca(2+)</name>
        <dbReference type="ChEBI" id="CHEBI:29108"/>
    </cofactor>
</comment>
<keyword evidence="6" id="KW-1185">Reference proteome</keyword>
<dbReference type="PATRIC" id="fig|28128.5.peg.554"/>
<dbReference type="Gene3D" id="2.70.98.10">
    <property type="match status" value="2"/>
</dbReference>
<dbReference type="SUPFAM" id="SSF74650">
    <property type="entry name" value="Galactose mutarotase-like"/>
    <property type="match status" value="1"/>
</dbReference>
<gene>
    <name evidence="5" type="ORF">HMPREF3226_00550</name>
</gene>
<accession>A0A133QJF7</accession>
<organism evidence="5 6">
    <name type="scientific">Prevotella corporis</name>
    <dbReference type="NCBI Taxonomy" id="28128"/>
    <lineage>
        <taxon>Bacteria</taxon>
        <taxon>Pseudomonadati</taxon>
        <taxon>Bacteroidota</taxon>
        <taxon>Bacteroidia</taxon>
        <taxon>Bacteroidales</taxon>
        <taxon>Prevotellaceae</taxon>
        <taxon>Prevotella</taxon>
    </lineage>
</organism>
<sequence length="318" mass="35727">MKYIGITLIASLLVMAAQAQEIKTYRLVNNTGMEAILSNYGARLMSLTASNWNGRLQPVVKGYKDIKAYLREPALGATLICNDGALKTTLAEKTWDVVSADEQSVTFRYSSFEDEKGFEGKMNFSVTYTLSDQNALDIHYQVTSTVATHYTLTNGIVFNIGGNPARSILKQHLWIDSYKTNLFNEDMQLTGEQNYIRRTPLNFIQPREIGERINGLKSGYRHAFQLRHPGNVQKPAAIIFDAQSGRAMTVYTYEPTLKIDTYGKKSKGISFQPLHKGHDEDKEEINATVEPGQVFHTVTVFIFTTEVPVMMEQGTAMK</sequence>
<evidence type="ECO:0000313" key="5">
    <source>
        <dbReference type="EMBL" id="KXA43015.1"/>
    </source>
</evidence>
<evidence type="ECO:0000256" key="3">
    <source>
        <dbReference type="ARBA" id="ARBA00022837"/>
    </source>
</evidence>
<dbReference type="InterPro" id="IPR014718">
    <property type="entry name" value="GH-type_carb-bd"/>
</dbReference>
<dbReference type="RefSeq" id="WP_060940216.1">
    <property type="nucleotide sequence ID" value="NZ_KQ957198.1"/>
</dbReference>
<comment type="subunit">
    <text evidence="2">Monomer.</text>
</comment>
<proteinExistence type="predicted"/>
<dbReference type="AlphaFoldDB" id="A0A133QJF7"/>
<dbReference type="InterPro" id="IPR011013">
    <property type="entry name" value="Gal_mutarotase_sf_dom"/>
</dbReference>
<evidence type="ECO:0000256" key="4">
    <source>
        <dbReference type="SAM" id="SignalP"/>
    </source>
</evidence>
<evidence type="ECO:0000256" key="2">
    <source>
        <dbReference type="ARBA" id="ARBA00011245"/>
    </source>
</evidence>
<dbReference type="Proteomes" id="UP000070533">
    <property type="component" value="Unassembled WGS sequence"/>
</dbReference>
<evidence type="ECO:0000313" key="6">
    <source>
        <dbReference type="Proteomes" id="UP000070533"/>
    </source>
</evidence>
<dbReference type="InterPro" id="IPR008183">
    <property type="entry name" value="Aldose_1/G6P_1-epimerase"/>
</dbReference>
<dbReference type="OrthoDB" id="9779408at2"/>
<feature type="signal peptide" evidence="4">
    <location>
        <begin position="1"/>
        <end position="19"/>
    </location>
</feature>
<dbReference type="GO" id="GO:0030246">
    <property type="term" value="F:carbohydrate binding"/>
    <property type="evidence" value="ECO:0007669"/>
    <property type="project" value="InterPro"/>
</dbReference>
<dbReference type="GO" id="GO:0004034">
    <property type="term" value="F:aldose 1-epimerase activity"/>
    <property type="evidence" value="ECO:0007669"/>
    <property type="project" value="TreeGrafter"/>
</dbReference>
<dbReference type="PANTHER" id="PTHR10091">
    <property type="entry name" value="ALDOSE-1-EPIMERASE"/>
    <property type="match status" value="1"/>
</dbReference>
<name>A0A133QJF7_9BACT</name>
<reference evidence="6" key="1">
    <citation type="submission" date="2016-01" db="EMBL/GenBank/DDBJ databases">
        <authorList>
            <person name="Mitreva M."/>
            <person name="Pepin K.H."/>
            <person name="Mihindukulasuriya K.A."/>
            <person name="Fulton R."/>
            <person name="Fronick C."/>
            <person name="O'Laughlin M."/>
            <person name="Miner T."/>
            <person name="Herter B."/>
            <person name="Rosa B.A."/>
            <person name="Cordes M."/>
            <person name="Tomlinson C."/>
            <person name="Wollam A."/>
            <person name="Palsikar V.B."/>
            <person name="Mardis E.R."/>
            <person name="Wilson R.K."/>
        </authorList>
    </citation>
    <scope>NUCLEOTIDE SEQUENCE [LARGE SCALE GENOMIC DNA]</scope>
    <source>
        <strain evidence="6">MJR7716</strain>
    </source>
</reference>
<dbReference type="GO" id="GO:0006006">
    <property type="term" value="P:glucose metabolic process"/>
    <property type="evidence" value="ECO:0007669"/>
    <property type="project" value="TreeGrafter"/>
</dbReference>